<dbReference type="HOGENOM" id="CLU_011263_17_3_7"/>
<protein>
    <submittedName>
        <fullName evidence="7">Peptidase S8 and S53, subtilisin, kexin, sedolisin</fullName>
    </submittedName>
</protein>
<dbReference type="PRINTS" id="PR00723">
    <property type="entry name" value="SUBTILISIN"/>
</dbReference>
<evidence type="ECO:0000313" key="8">
    <source>
        <dbReference type="Proteomes" id="UP000001784"/>
    </source>
</evidence>
<evidence type="ECO:0000313" key="7">
    <source>
        <dbReference type="EMBL" id="ABK17670.1"/>
    </source>
</evidence>
<dbReference type="GO" id="GO:0004252">
    <property type="term" value="F:serine-type endopeptidase activity"/>
    <property type="evidence" value="ECO:0007669"/>
    <property type="project" value="UniProtKB-UniRule"/>
</dbReference>
<dbReference type="InParanoid" id="A0LJR8"/>
<gene>
    <name evidence="7" type="ordered locus">Sfum_1987</name>
</gene>
<sequence length="595" mass="63446" precursor="true">MHRRNLDPARFCVLGLLFALLSGYQPGWASDSAPLAQPQNRYMATAASGGEFGLLREELTRSGATIIREMPGILTFAVSIPPHRRDLARPGAISHAAGIARDGLRALVRPAMKRELLNSDGSRKSYEVKVSRDLCSEVIPDPAFKLAGLMWNVHRVRAPAAWKTTLGSSSVLVGVADTGLDFTHTELASQVVHVKDLTADEDSPICESYFGQSDLDNARIYGGPARTDWHGHGTWIGGNIAAMLDGAGINGIAPEVGLVSLKIAQWCGYAYDSTIIASFLYAADKGIDIVSISFGGYVDRSDPEQDQTYRRYAAAVSYALKKGTVIVAAAGNEHVRIGSGGEVLSHGSMTTPGGYLEDLHGQWAVPGGIPGVVMVSATGNVVEAASPACPGDSAESFNATCKPESDRHQPFGAGKLNQLAYYSNYGPRIDVAAPGGARKFNLPAADGGGTPGWPVTRDKPFRAWETFSTTSNWGLVVPCYRITAKGFPNPSECYTVMQGTSMATPHVSAALALLAGAYPWLRHNPQLLVFFLKEGARKIDENTTPPLSARDKSRGDLTGLPCSSGYCHLGGKPISYREAFGAGMVNARSFLFPKN</sequence>
<dbReference type="Gene3D" id="3.40.50.200">
    <property type="entry name" value="Peptidase S8/S53 domain"/>
    <property type="match status" value="1"/>
</dbReference>
<keyword evidence="4 5" id="KW-0720">Serine protease</keyword>
<dbReference type="GO" id="GO:0006508">
    <property type="term" value="P:proteolysis"/>
    <property type="evidence" value="ECO:0007669"/>
    <property type="project" value="UniProtKB-KW"/>
</dbReference>
<dbReference type="InterPro" id="IPR036852">
    <property type="entry name" value="Peptidase_S8/S53_dom_sf"/>
</dbReference>
<dbReference type="PANTHER" id="PTHR43806:SF11">
    <property type="entry name" value="CEREVISIN-RELATED"/>
    <property type="match status" value="1"/>
</dbReference>
<dbReference type="eggNOG" id="COG1404">
    <property type="taxonomic scope" value="Bacteria"/>
</dbReference>
<evidence type="ECO:0000259" key="6">
    <source>
        <dbReference type="Pfam" id="PF00082"/>
    </source>
</evidence>
<dbReference type="KEGG" id="sfu:Sfum_1987"/>
<organism evidence="7 8">
    <name type="scientific">Syntrophobacter fumaroxidans (strain DSM 10017 / MPOB)</name>
    <dbReference type="NCBI Taxonomy" id="335543"/>
    <lineage>
        <taxon>Bacteria</taxon>
        <taxon>Pseudomonadati</taxon>
        <taxon>Thermodesulfobacteriota</taxon>
        <taxon>Syntrophobacteria</taxon>
        <taxon>Syntrophobacterales</taxon>
        <taxon>Syntrophobacteraceae</taxon>
        <taxon>Syntrophobacter</taxon>
    </lineage>
</organism>
<keyword evidence="2 5" id="KW-0645">Protease</keyword>
<evidence type="ECO:0000256" key="3">
    <source>
        <dbReference type="ARBA" id="ARBA00022801"/>
    </source>
</evidence>
<evidence type="ECO:0000256" key="1">
    <source>
        <dbReference type="ARBA" id="ARBA00011073"/>
    </source>
</evidence>
<dbReference type="InterPro" id="IPR015500">
    <property type="entry name" value="Peptidase_S8_subtilisin-rel"/>
</dbReference>
<dbReference type="InterPro" id="IPR022398">
    <property type="entry name" value="Peptidase_S8_His-AS"/>
</dbReference>
<dbReference type="InterPro" id="IPR023828">
    <property type="entry name" value="Peptidase_S8_Ser-AS"/>
</dbReference>
<feature type="domain" description="Peptidase S8/S53" evidence="6">
    <location>
        <begin position="169"/>
        <end position="523"/>
    </location>
</feature>
<dbReference type="InterPro" id="IPR050131">
    <property type="entry name" value="Peptidase_S8_subtilisin-like"/>
</dbReference>
<dbReference type="SUPFAM" id="SSF52743">
    <property type="entry name" value="Subtilisin-like"/>
    <property type="match status" value="1"/>
</dbReference>
<dbReference type="Proteomes" id="UP000001784">
    <property type="component" value="Chromosome"/>
</dbReference>
<feature type="active site" description="Charge relay system" evidence="5">
    <location>
        <position position="177"/>
    </location>
</feature>
<dbReference type="PROSITE" id="PS00138">
    <property type="entry name" value="SUBTILASE_SER"/>
    <property type="match status" value="1"/>
</dbReference>
<proteinExistence type="inferred from homology"/>
<dbReference type="PANTHER" id="PTHR43806">
    <property type="entry name" value="PEPTIDASE S8"/>
    <property type="match status" value="1"/>
</dbReference>
<dbReference type="AlphaFoldDB" id="A0LJR8"/>
<comment type="similarity">
    <text evidence="1 5">Belongs to the peptidase S8 family.</text>
</comment>
<dbReference type="InterPro" id="IPR000209">
    <property type="entry name" value="Peptidase_S8/S53_dom"/>
</dbReference>
<keyword evidence="8" id="KW-1185">Reference proteome</keyword>
<evidence type="ECO:0000256" key="4">
    <source>
        <dbReference type="ARBA" id="ARBA00022825"/>
    </source>
</evidence>
<feature type="active site" description="Charge relay system" evidence="5">
    <location>
        <position position="501"/>
    </location>
</feature>
<dbReference type="RefSeq" id="WP_011698840.1">
    <property type="nucleotide sequence ID" value="NC_008554.1"/>
</dbReference>
<dbReference type="CDD" id="cd07482">
    <property type="entry name" value="Peptidases_S8_Lantibiotic_specific_protease"/>
    <property type="match status" value="1"/>
</dbReference>
<feature type="active site" description="Charge relay system" evidence="5">
    <location>
        <position position="232"/>
    </location>
</feature>
<evidence type="ECO:0000256" key="2">
    <source>
        <dbReference type="ARBA" id="ARBA00022670"/>
    </source>
</evidence>
<dbReference type="STRING" id="335543.Sfum_1987"/>
<reference evidence="7 8" key="1">
    <citation type="submission" date="2006-10" db="EMBL/GenBank/DDBJ databases">
        <title>Complete sequence of Syntrophobacter fumaroxidans MPOB.</title>
        <authorList>
            <consortium name="US DOE Joint Genome Institute"/>
            <person name="Copeland A."/>
            <person name="Lucas S."/>
            <person name="Lapidus A."/>
            <person name="Barry K."/>
            <person name="Detter J.C."/>
            <person name="Glavina del Rio T."/>
            <person name="Hammon N."/>
            <person name="Israni S."/>
            <person name="Pitluck S."/>
            <person name="Goltsman E.G."/>
            <person name="Martinez M."/>
            <person name="Schmutz J."/>
            <person name="Larimer F."/>
            <person name="Land M."/>
            <person name="Hauser L."/>
            <person name="Kyrpides N."/>
            <person name="Kim E."/>
            <person name="Boone D.R."/>
            <person name="Brockman F."/>
            <person name="Culley D."/>
            <person name="Ferry J."/>
            <person name="Gunsalus R."/>
            <person name="McInerney M.J."/>
            <person name="Morrison M."/>
            <person name="Plugge C."/>
            <person name="Rohlin L."/>
            <person name="Scholten J."/>
            <person name="Sieber J."/>
            <person name="Stams A.J.M."/>
            <person name="Worm P."/>
            <person name="Henstra A.M."/>
            <person name="Richardson P."/>
        </authorList>
    </citation>
    <scope>NUCLEOTIDE SEQUENCE [LARGE SCALE GENOMIC DNA]</scope>
    <source>
        <strain evidence="8">DSM 10017 / MPOB</strain>
    </source>
</reference>
<accession>A0LJR8</accession>
<dbReference type="InterPro" id="IPR008357">
    <property type="entry name" value="Lanit_process"/>
</dbReference>
<dbReference type="EMBL" id="CP000478">
    <property type="protein sequence ID" value="ABK17670.1"/>
    <property type="molecule type" value="Genomic_DNA"/>
</dbReference>
<dbReference type="Pfam" id="PF00082">
    <property type="entry name" value="Peptidase_S8"/>
    <property type="match status" value="1"/>
</dbReference>
<keyword evidence="3 5" id="KW-0378">Hydrolase</keyword>
<evidence type="ECO:0000256" key="5">
    <source>
        <dbReference type="PROSITE-ProRule" id="PRU01240"/>
    </source>
</evidence>
<dbReference type="OrthoDB" id="9765693at2"/>
<dbReference type="PROSITE" id="PS00137">
    <property type="entry name" value="SUBTILASE_HIS"/>
    <property type="match status" value="1"/>
</dbReference>
<dbReference type="PROSITE" id="PS51892">
    <property type="entry name" value="SUBTILASE"/>
    <property type="match status" value="1"/>
</dbReference>
<name>A0LJR8_SYNFM</name>